<feature type="region of interest" description="Disordered" evidence="1">
    <location>
        <begin position="1"/>
        <end position="24"/>
    </location>
</feature>
<dbReference type="EMBL" id="CM029038">
    <property type="protein sequence ID" value="KAG2650972.1"/>
    <property type="molecule type" value="Genomic_DNA"/>
</dbReference>
<reference evidence="2" key="1">
    <citation type="submission" date="2020-05" db="EMBL/GenBank/DDBJ databases">
        <title>WGS assembly of Panicum virgatum.</title>
        <authorList>
            <person name="Lovell J.T."/>
            <person name="Jenkins J."/>
            <person name="Shu S."/>
            <person name="Juenger T.E."/>
            <person name="Schmutz J."/>
        </authorList>
    </citation>
    <scope>NUCLEOTIDE SEQUENCE</scope>
    <source>
        <strain evidence="2">AP13</strain>
    </source>
</reference>
<evidence type="ECO:0000256" key="1">
    <source>
        <dbReference type="SAM" id="MobiDB-lite"/>
    </source>
</evidence>
<organism evidence="2 3">
    <name type="scientific">Panicum virgatum</name>
    <name type="common">Blackwell switchgrass</name>
    <dbReference type="NCBI Taxonomy" id="38727"/>
    <lineage>
        <taxon>Eukaryota</taxon>
        <taxon>Viridiplantae</taxon>
        <taxon>Streptophyta</taxon>
        <taxon>Embryophyta</taxon>
        <taxon>Tracheophyta</taxon>
        <taxon>Spermatophyta</taxon>
        <taxon>Magnoliopsida</taxon>
        <taxon>Liliopsida</taxon>
        <taxon>Poales</taxon>
        <taxon>Poaceae</taxon>
        <taxon>PACMAD clade</taxon>
        <taxon>Panicoideae</taxon>
        <taxon>Panicodae</taxon>
        <taxon>Paniceae</taxon>
        <taxon>Panicinae</taxon>
        <taxon>Panicum</taxon>
        <taxon>Panicum sect. Hiantes</taxon>
    </lineage>
</organism>
<evidence type="ECO:0000313" key="3">
    <source>
        <dbReference type="Proteomes" id="UP000823388"/>
    </source>
</evidence>
<protein>
    <submittedName>
        <fullName evidence="2">Uncharacterized protein</fullName>
    </submittedName>
</protein>
<feature type="compositionally biased region" description="Polar residues" evidence="1">
    <location>
        <begin position="9"/>
        <end position="19"/>
    </location>
</feature>
<gene>
    <name evidence="2" type="ORF">PVAP13_1NG215828</name>
</gene>
<sequence>MNVRHRKSSVFSEVTNPPRRTTVDHNSARETTNFRAFSIYTRTSAYQFMIRTSGKLGSLSWHQLIGNMSSLGRRIGETAILLTNLQIDPYETE</sequence>
<dbReference type="Proteomes" id="UP000823388">
    <property type="component" value="Chromosome 1N"/>
</dbReference>
<evidence type="ECO:0000313" key="2">
    <source>
        <dbReference type="EMBL" id="KAG2650972.1"/>
    </source>
</evidence>
<accession>A0A8T0WPD8</accession>
<comment type="caution">
    <text evidence="2">The sequence shown here is derived from an EMBL/GenBank/DDBJ whole genome shotgun (WGS) entry which is preliminary data.</text>
</comment>
<dbReference type="AlphaFoldDB" id="A0A8T0WPD8"/>
<proteinExistence type="predicted"/>
<keyword evidence="3" id="KW-1185">Reference proteome</keyword>
<name>A0A8T0WPD8_PANVG</name>